<keyword evidence="1" id="KW-1133">Transmembrane helix</keyword>
<evidence type="ECO:0000256" key="1">
    <source>
        <dbReference type="SAM" id="Phobius"/>
    </source>
</evidence>
<feature type="transmembrane region" description="Helical" evidence="1">
    <location>
        <begin position="100"/>
        <end position="123"/>
    </location>
</feature>
<dbReference type="Proteomes" id="UP000052012">
    <property type="component" value="Unassembled WGS sequence"/>
</dbReference>
<feature type="transmembrane region" description="Helical" evidence="1">
    <location>
        <begin position="12"/>
        <end position="29"/>
    </location>
</feature>
<comment type="caution">
    <text evidence="2">The sequence shown here is derived from an EMBL/GenBank/DDBJ whole genome shotgun (WGS) entry which is preliminary data.</text>
</comment>
<sequence length="170" mass="19663">MIEKMKSHPLTNVGSVLAIFLVTIIFSNLPGLDGPTPELGFSLGRLFDGAHEVFLVVLLYIVASLFKNKFVLLFIYGFELIRISYFVTLGIAVLKSFVLSWAFIYFFIGFIMLMSNYLLYMYVYEIIKLKENQTGSFAKRWQYAAVHAFSNYRLWLILTLMIYFMSVVIL</sequence>
<dbReference type="EMBL" id="AYYQ01000036">
    <property type="protein sequence ID" value="KRM67553.1"/>
    <property type="molecule type" value="Genomic_DNA"/>
</dbReference>
<evidence type="ECO:0000313" key="2">
    <source>
        <dbReference type="EMBL" id="KRM67553.1"/>
    </source>
</evidence>
<organism evidence="2 3">
    <name type="scientific">Apilactobacillus ozensis DSM 23829 = JCM 17196</name>
    <dbReference type="NCBI Taxonomy" id="1423781"/>
    <lineage>
        <taxon>Bacteria</taxon>
        <taxon>Bacillati</taxon>
        <taxon>Bacillota</taxon>
        <taxon>Bacilli</taxon>
        <taxon>Lactobacillales</taxon>
        <taxon>Lactobacillaceae</taxon>
        <taxon>Apilactobacillus</taxon>
    </lineage>
</organism>
<gene>
    <name evidence="2" type="ORF">FD06_GL000704</name>
</gene>
<proteinExistence type="predicted"/>
<dbReference type="STRING" id="1423781.FD06_GL000704"/>
<accession>A0A0R2AK31</accession>
<evidence type="ECO:0000313" key="3">
    <source>
        <dbReference type="Proteomes" id="UP000052012"/>
    </source>
</evidence>
<feature type="transmembrane region" description="Helical" evidence="1">
    <location>
        <begin position="144"/>
        <end position="169"/>
    </location>
</feature>
<feature type="transmembrane region" description="Helical" evidence="1">
    <location>
        <begin position="49"/>
        <end position="66"/>
    </location>
</feature>
<name>A0A0R2AK31_9LACO</name>
<dbReference type="PATRIC" id="fig|1423781.4.peg.722"/>
<keyword evidence="1" id="KW-0472">Membrane</keyword>
<reference evidence="2 3" key="1">
    <citation type="journal article" date="2015" name="Genome Announc.">
        <title>Expanding the biotechnology potential of lactobacilli through comparative genomics of 213 strains and associated genera.</title>
        <authorList>
            <person name="Sun Z."/>
            <person name="Harris H.M."/>
            <person name="McCann A."/>
            <person name="Guo C."/>
            <person name="Argimon S."/>
            <person name="Zhang W."/>
            <person name="Yang X."/>
            <person name="Jeffery I.B."/>
            <person name="Cooney J.C."/>
            <person name="Kagawa T.F."/>
            <person name="Liu W."/>
            <person name="Song Y."/>
            <person name="Salvetti E."/>
            <person name="Wrobel A."/>
            <person name="Rasinkangas P."/>
            <person name="Parkhill J."/>
            <person name="Rea M.C."/>
            <person name="O'Sullivan O."/>
            <person name="Ritari J."/>
            <person name="Douillard F.P."/>
            <person name="Paul Ross R."/>
            <person name="Yang R."/>
            <person name="Briner A.E."/>
            <person name="Felis G.E."/>
            <person name="de Vos W.M."/>
            <person name="Barrangou R."/>
            <person name="Klaenhammer T.R."/>
            <person name="Caufield P.W."/>
            <person name="Cui Y."/>
            <person name="Zhang H."/>
            <person name="O'Toole P.W."/>
        </authorList>
    </citation>
    <scope>NUCLEOTIDE SEQUENCE [LARGE SCALE GENOMIC DNA]</scope>
    <source>
        <strain evidence="2 3">DSM 23829</strain>
    </source>
</reference>
<protein>
    <submittedName>
        <fullName evidence="2">Uncharacterized protein</fullName>
    </submittedName>
</protein>
<dbReference type="RefSeq" id="WP_054658182.1">
    <property type="nucleotide sequence ID" value="NZ_AYYQ01000036.1"/>
</dbReference>
<keyword evidence="3" id="KW-1185">Reference proteome</keyword>
<keyword evidence="1" id="KW-0812">Transmembrane</keyword>
<feature type="transmembrane region" description="Helical" evidence="1">
    <location>
        <begin position="73"/>
        <end position="94"/>
    </location>
</feature>
<dbReference type="AlphaFoldDB" id="A0A0R2AK31"/>